<dbReference type="EMBL" id="SAYW01000003">
    <property type="protein sequence ID" value="RWU07377.1"/>
    <property type="molecule type" value="Genomic_DNA"/>
</dbReference>
<comment type="caution">
    <text evidence="1">The sequence shown here is derived from an EMBL/GenBank/DDBJ whole genome shotgun (WGS) entry which is preliminary data.</text>
</comment>
<keyword evidence="2" id="KW-1185">Reference proteome</keyword>
<dbReference type="Proteomes" id="UP000284120">
    <property type="component" value="Unassembled WGS sequence"/>
</dbReference>
<sequence>MKKNLFKDVNSVAESSRKVLLGKVDHLKEESKQAFNSLITKLYTMKKVQLMAFSMLIAFSLSCKETNDEVTYKGVVKRKTVDCTSSLGFPVVIKVYNSLEYDSIYTATLPENYQAVGSELEFKMRPLKTEDEFTLCNTTIMNPKLMVVYDVEGKEIIKK</sequence>
<reference evidence="1 2" key="1">
    <citation type="submission" date="2018-06" db="EMBL/GenBank/DDBJ databases">
        <title>Pedobacter endophyticus sp. nov., an endophytic bacterium isolated from a leaf of Triticum aestivum.</title>
        <authorList>
            <person name="Zhang L."/>
        </authorList>
    </citation>
    <scope>NUCLEOTIDE SEQUENCE [LARGE SCALE GENOMIC DNA]</scope>
    <source>
        <strain evidence="1 2">CM134L-2</strain>
    </source>
</reference>
<dbReference type="AlphaFoldDB" id="A0A443YUD2"/>
<proteinExistence type="predicted"/>
<name>A0A443YUD2_9SPHI</name>
<dbReference type="RefSeq" id="WP_113647288.1">
    <property type="nucleotide sequence ID" value="NZ_QMHN01000003.1"/>
</dbReference>
<protein>
    <recommendedName>
        <fullName evidence="3">Lipoprotein</fullName>
    </recommendedName>
</protein>
<evidence type="ECO:0000313" key="2">
    <source>
        <dbReference type="Proteomes" id="UP000284120"/>
    </source>
</evidence>
<gene>
    <name evidence="1" type="ORF">DPV69_10305</name>
</gene>
<evidence type="ECO:0008006" key="3">
    <source>
        <dbReference type="Google" id="ProtNLM"/>
    </source>
</evidence>
<accession>A0A443YUD2</accession>
<evidence type="ECO:0000313" key="1">
    <source>
        <dbReference type="EMBL" id="RWU07377.1"/>
    </source>
</evidence>
<organism evidence="1 2">
    <name type="scientific">Pedobacter chitinilyticus</name>
    <dbReference type="NCBI Taxonomy" id="2233776"/>
    <lineage>
        <taxon>Bacteria</taxon>
        <taxon>Pseudomonadati</taxon>
        <taxon>Bacteroidota</taxon>
        <taxon>Sphingobacteriia</taxon>
        <taxon>Sphingobacteriales</taxon>
        <taxon>Sphingobacteriaceae</taxon>
        <taxon>Pedobacter</taxon>
    </lineage>
</organism>